<comment type="caution">
    <text evidence="2">The sequence shown here is derived from an EMBL/GenBank/DDBJ whole genome shotgun (WGS) entry which is preliminary data.</text>
</comment>
<feature type="region of interest" description="Disordered" evidence="1">
    <location>
        <begin position="40"/>
        <end position="59"/>
    </location>
</feature>
<dbReference type="EMBL" id="JAUJYN010000010">
    <property type="protein sequence ID" value="KAK1262493.1"/>
    <property type="molecule type" value="Genomic_DNA"/>
</dbReference>
<gene>
    <name evidence="2" type="ORF">QJS04_geneDACA018951</name>
</gene>
<proteinExistence type="predicted"/>
<evidence type="ECO:0000313" key="2">
    <source>
        <dbReference type="EMBL" id="KAK1262493.1"/>
    </source>
</evidence>
<feature type="compositionally biased region" description="Polar residues" evidence="1">
    <location>
        <begin position="49"/>
        <end position="58"/>
    </location>
</feature>
<keyword evidence="3" id="KW-1185">Reference proteome</keyword>
<organism evidence="2 3">
    <name type="scientific">Acorus gramineus</name>
    <name type="common">Dwarf sweet flag</name>
    <dbReference type="NCBI Taxonomy" id="55184"/>
    <lineage>
        <taxon>Eukaryota</taxon>
        <taxon>Viridiplantae</taxon>
        <taxon>Streptophyta</taxon>
        <taxon>Embryophyta</taxon>
        <taxon>Tracheophyta</taxon>
        <taxon>Spermatophyta</taxon>
        <taxon>Magnoliopsida</taxon>
        <taxon>Liliopsida</taxon>
        <taxon>Acoraceae</taxon>
        <taxon>Acorus</taxon>
    </lineage>
</organism>
<dbReference type="Proteomes" id="UP001179952">
    <property type="component" value="Unassembled WGS sequence"/>
</dbReference>
<reference evidence="2" key="1">
    <citation type="journal article" date="2023" name="Nat. Commun.">
        <title>Diploid and tetraploid genomes of Acorus and the evolution of monocots.</title>
        <authorList>
            <person name="Ma L."/>
            <person name="Liu K.W."/>
            <person name="Li Z."/>
            <person name="Hsiao Y.Y."/>
            <person name="Qi Y."/>
            <person name="Fu T."/>
            <person name="Tang G.D."/>
            <person name="Zhang D."/>
            <person name="Sun W.H."/>
            <person name="Liu D.K."/>
            <person name="Li Y."/>
            <person name="Chen G.Z."/>
            <person name="Liu X.D."/>
            <person name="Liao X.Y."/>
            <person name="Jiang Y.T."/>
            <person name="Yu X."/>
            <person name="Hao Y."/>
            <person name="Huang J."/>
            <person name="Zhao X.W."/>
            <person name="Ke S."/>
            <person name="Chen Y.Y."/>
            <person name="Wu W.L."/>
            <person name="Hsu J.L."/>
            <person name="Lin Y.F."/>
            <person name="Huang M.D."/>
            <person name="Li C.Y."/>
            <person name="Huang L."/>
            <person name="Wang Z.W."/>
            <person name="Zhao X."/>
            <person name="Zhong W.Y."/>
            <person name="Peng D.H."/>
            <person name="Ahmad S."/>
            <person name="Lan S."/>
            <person name="Zhang J.S."/>
            <person name="Tsai W.C."/>
            <person name="Van de Peer Y."/>
            <person name="Liu Z.J."/>
        </authorList>
    </citation>
    <scope>NUCLEOTIDE SEQUENCE</scope>
    <source>
        <strain evidence="2">SCP</strain>
    </source>
</reference>
<accession>A0AAV9AEC1</accession>
<dbReference type="AlphaFoldDB" id="A0AAV9AEC1"/>
<evidence type="ECO:0000256" key="1">
    <source>
        <dbReference type="SAM" id="MobiDB-lite"/>
    </source>
</evidence>
<sequence>MSLLSPNTIAGNGSLIHRCFPLLGLKNRSFLSDNASQPSIRRGLRSRRPNSVSASATKAASELEVPNRLSDSVTDGWKEFAERVSGEWDGYGANFTTEGKPTELPEAVVPEAFREWGVQVFDWQTQCPTLAETENPILFYKLIKLLPTVGCEADAATRYTIDERNVGGVNNKVYAFAYHRSGSYMAIWLVNDEGAPRVLELEHCLVDPRNHESRVRVVQVVRVEGTVTRLENIKVFIEQWYGPFRNGEQLGGCAIRDSTFASTNALKESEVLGKWEGSNISVNFQSVQAGVICELANDRPQNTVRNKDGLVVLPKQLWCSLKEREDDETSFEVGWLLDCGQSVTSRCVFLKDGQLKGISLGRESAMLEKI</sequence>
<protein>
    <submittedName>
        <fullName evidence="2">Uncharacterized protein</fullName>
    </submittedName>
</protein>
<reference evidence="2" key="2">
    <citation type="submission" date="2023-06" db="EMBL/GenBank/DDBJ databases">
        <authorList>
            <person name="Ma L."/>
            <person name="Liu K.-W."/>
            <person name="Li Z."/>
            <person name="Hsiao Y.-Y."/>
            <person name="Qi Y."/>
            <person name="Fu T."/>
            <person name="Tang G."/>
            <person name="Zhang D."/>
            <person name="Sun W.-H."/>
            <person name="Liu D.-K."/>
            <person name="Li Y."/>
            <person name="Chen G.-Z."/>
            <person name="Liu X.-D."/>
            <person name="Liao X.-Y."/>
            <person name="Jiang Y.-T."/>
            <person name="Yu X."/>
            <person name="Hao Y."/>
            <person name="Huang J."/>
            <person name="Zhao X.-W."/>
            <person name="Ke S."/>
            <person name="Chen Y.-Y."/>
            <person name="Wu W.-L."/>
            <person name="Hsu J.-L."/>
            <person name="Lin Y.-F."/>
            <person name="Huang M.-D."/>
            <person name="Li C.-Y."/>
            <person name="Huang L."/>
            <person name="Wang Z.-W."/>
            <person name="Zhao X."/>
            <person name="Zhong W.-Y."/>
            <person name="Peng D.-H."/>
            <person name="Ahmad S."/>
            <person name="Lan S."/>
            <person name="Zhang J.-S."/>
            <person name="Tsai W.-C."/>
            <person name="Van De Peer Y."/>
            <person name="Liu Z.-J."/>
        </authorList>
    </citation>
    <scope>NUCLEOTIDE SEQUENCE</scope>
    <source>
        <strain evidence="2">SCP</strain>
        <tissue evidence="2">Leaves</tissue>
    </source>
</reference>
<evidence type="ECO:0000313" key="3">
    <source>
        <dbReference type="Proteomes" id="UP001179952"/>
    </source>
</evidence>
<name>A0AAV9AEC1_ACOGR</name>